<feature type="transmembrane region" description="Helical" evidence="5">
    <location>
        <begin position="296"/>
        <end position="316"/>
    </location>
</feature>
<dbReference type="KEGG" id="apln:108740248"/>
<feature type="transmembrane region" description="Helical" evidence="5">
    <location>
        <begin position="12"/>
        <end position="31"/>
    </location>
</feature>
<evidence type="ECO:0000256" key="4">
    <source>
        <dbReference type="ARBA" id="ARBA00023136"/>
    </source>
</evidence>
<organism evidence="7 8">
    <name type="scientific">Agrilus planipennis</name>
    <name type="common">Emerald ash borer</name>
    <name type="synonym">Agrilus marcopoli</name>
    <dbReference type="NCBI Taxonomy" id="224129"/>
    <lineage>
        <taxon>Eukaryota</taxon>
        <taxon>Metazoa</taxon>
        <taxon>Ecdysozoa</taxon>
        <taxon>Arthropoda</taxon>
        <taxon>Hexapoda</taxon>
        <taxon>Insecta</taxon>
        <taxon>Pterygota</taxon>
        <taxon>Neoptera</taxon>
        <taxon>Endopterygota</taxon>
        <taxon>Coleoptera</taxon>
        <taxon>Polyphaga</taxon>
        <taxon>Elateriformia</taxon>
        <taxon>Buprestoidea</taxon>
        <taxon>Buprestidae</taxon>
        <taxon>Agrilinae</taxon>
        <taxon>Agrilus</taxon>
    </lineage>
</organism>
<dbReference type="InterPro" id="IPR004776">
    <property type="entry name" value="Mem_transp_PIN-like"/>
</dbReference>
<feature type="transmembrane region" description="Helical" evidence="5">
    <location>
        <begin position="257"/>
        <end position="276"/>
    </location>
</feature>
<dbReference type="GO" id="GO:0055085">
    <property type="term" value="P:transmembrane transport"/>
    <property type="evidence" value="ECO:0007669"/>
    <property type="project" value="InterPro"/>
</dbReference>
<protein>
    <submittedName>
        <fullName evidence="8">Integral membrane protein GPR155 isoform X1</fullName>
    </submittedName>
</protein>
<evidence type="ECO:0000256" key="5">
    <source>
        <dbReference type="SAM" id="Phobius"/>
    </source>
</evidence>
<feature type="transmembrane region" description="Helical" evidence="5">
    <location>
        <begin position="430"/>
        <end position="456"/>
    </location>
</feature>
<dbReference type="GO" id="GO:0035556">
    <property type="term" value="P:intracellular signal transduction"/>
    <property type="evidence" value="ECO:0007669"/>
    <property type="project" value="InterPro"/>
</dbReference>
<dbReference type="InterPro" id="IPR051832">
    <property type="entry name" value="mTOR-Rac_regulators"/>
</dbReference>
<feature type="transmembrane region" description="Helical" evidence="5">
    <location>
        <begin position="673"/>
        <end position="695"/>
    </location>
</feature>
<dbReference type="InParanoid" id="A0A1W4X1N4"/>
<dbReference type="OrthoDB" id="2133778at2759"/>
<dbReference type="RefSeq" id="XP_018329999.1">
    <property type="nucleotide sequence ID" value="XM_018474497.2"/>
</dbReference>
<dbReference type="GeneID" id="108740248"/>
<dbReference type="CTD" id="39965"/>
<dbReference type="GO" id="GO:0016020">
    <property type="term" value="C:membrane"/>
    <property type="evidence" value="ECO:0007669"/>
    <property type="project" value="UniProtKB-SubCell"/>
</dbReference>
<dbReference type="CDD" id="cd04443">
    <property type="entry name" value="DEP_GPR155"/>
    <property type="match status" value="1"/>
</dbReference>
<feature type="transmembrane region" description="Helical" evidence="5">
    <location>
        <begin position="507"/>
        <end position="529"/>
    </location>
</feature>
<evidence type="ECO:0000313" key="7">
    <source>
        <dbReference type="Proteomes" id="UP000192223"/>
    </source>
</evidence>
<evidence type="ECO:0000256" key="3">
    <source>
        <dbReference type="ARBA" id="ARBA00022989"/>
    </source>
</evidence>
<feature type="domain" description="DEP" evidence="6">
    <location>
        <begin position="775"/>
        <end position="849"/>
    </location>
</feature>
<keyword evidence="4 5" id="KW-0472">Membrane</keyword>
<feature type="transmembrane region" description="Helical" evidence="5">
    <location>
        <begin position="197"/>
        <end position="217"/>
    </location>
</feature>
<feature type="transmembrane region" description="Helical" evidence="5">
    <location>
        <begin position="399"/>
        <end position="418"/>
    </location>
</feature>
<dbReference type="PROSITE" id="PS50186">
    <property type="entry name" value="DEP"/>
    <property type="match status" value="1"/>
</dbReference>
<dbReference type="AlphaFoldDB" id="A0A1W4X1N4"/>
<dbReference type="Pfam" id="PF00610">
    <property type="entry name" value="DEP"/>
    <property type="match status" value="1"/>
</dbReference>
<feature type="transmembrane region" description="Helical" evidence="5">
    <location>
        <begin position="323"/>
        <end position="345"/>
    </location>
</feature>
<evidence type="ECO:0000259" key="6">
    <source>
        <dbReference type="PROSITE" id="PS50186"/>
    </source>
</evidence>
<feature type="transmembrane region" description="Helical" evidence="5">
    <location>
        <begin position="223"/>
        <end position="245"/>
    </location>
</feature>
<dbReference type="SUPFAM" id="SSF46785">
    <property type="entry name" value="Winged helix' DNA-binding domain"/>
    <property type="match status" value="1"/>
</dbReference>
<evidence type="ECO:0000256" key="1">
    <source>
        <dbReference type="ARBA" id="ARBA00004141"/>
    </source>
</evidence>
<name>A0A1W4X1N4_AGRPL</name>
<dbReference type="Proteomes" id="UP000192223">
    <property type="component" value="Unplaced"/>
</dbReference>
<dbReference type="SMART" id="SM00049">
    <property type="entry name" value="DEP"/>
    <property type="match status" value="1"/>
</dbReference>
<evidence type="ECO:0000313" key="8">
    <source>
        <dbReference type="RefSeq" id="XP_018329999.1"/>
    </source>
</evidence>
<feature type="transmembrane region" description="Helical" evidence="5">
    <location>
        <begin position="107"/>
        <end position="129"/>
    </location>
</feature>
<reference evidence="8" key="1">
    <citation type="submission" date="2025-08" db="UniProtKB">
        <authorList>
            <consortium name="RefSeq"/>
        </authorList>
    </citation>
    <scope>IDENTIFICATION</scope>
    <source>
        <tissue evidence="8">Entire body</tissue>
    </source>
</reference>
<dbReference type="GO" id="GO:0030514">
    <property type="term" value="P:negative regulation of BMP signaling pathway"/>
    <property type="evidence" value="ECO:0007669"/>
    <property type="project" value="TreeGrafter"/>
</dbReference>
<dbReference type="Pfam" id="PF03547">
    <property type="entry name" value="Mem_trans"/>
    <property type="match status" value="1"/>
</dbReference>
<gene>
    <name evidence="8" type="primary">LOC108740248</name>
</gene>
<dbReference type="PANTHER" id="PTHR22829">
    <property type="entry name" value="DEP DOMAIN PROTEIN"/>
    <property type="match status" value="1"/>
</dbReference>
<feature type="transmembrane region" description="Helical" evidence="5">
    <location>
        <begin position="715"/>
        <end position="740"/>
    </location>
</feature>
<dbReference type="FunCoup" id="A0A1W4X1N4">
    <property type="interactions" value="337"/>
</dbReference>
<dbReference type="InterPro" id="IPR036390">
    <property type="entry name" value="WH_DNA-bd_sf"/>
</dbReference>
<feature type="transmembrane region" description="Helical" evidence="5">
    <location>
        <begin position="468"/>
        <end position="487"/>
    </location>
</feature>
<proteinExistence type="predicted"/>
<feature type="transmembrane region" description="Helical" evidence="5">
    <location>
        <begin position="43"/>
        <end position="61"/>
    </location>
</feature>
<dbReference type="Gene3D" id="1.10.10.10">
    <property type="entry name" value="Winged helix-like DNA-binding domain superfamily/Winged helix DNA-binding domain"/>
    <property type="match status" value="1"/>
</dbReference>
<feature type="transmembrane region" description="Helical" evidence="5">
    <location>
        <begin position="365"/>
        <end position="387"/>
    </location>
</feature>
<keyword evidence="3 5" id="KW-1133">Transmembrane helix</keyword>
<sequence length="849" mass="95805">MDIATTNDAMENLYPALAQCFAIIICGYMAGRFNLISETEAKGIHTFVGIFALPSLIFMSLAQLDLTTVNWTFLLSILLAKSIIFFTVILITLLIGRPRNYGRAGIFAIFCTQSNDFAIGYPIIVALYKKTHPEFASYLYLMAPISLAILNPIAFILMEIGKRQNLLTELSINRTEENLTTDKNYILKTIISVIKSIFLNPIIFMTLLGIVGNLIFKHHVPCLLGQILEVMGSAFSASALFLLGLRMVGKIHKLKGATLILPGILIIVKLLFLPIVTREIISSLHAGSNASETLHLSTYGFLYGTFPSAPTVFVFATQYSVDIDLVASAMVACTFMSAPLMFVSAKMITLTNTDPSNYIKQLNDFTMDISIAGLVVGVWVIMVFVLTKKIFRIPQRVTTCLLISQLLSCIGAILWNVFEHKEGWTSYFQFMISTVGIYSSRIWTALLALTLLLLQYRGLCFILKLQPYFGVVGWGVPTLFSVLFLLFDKQNSIPYDKRNPNFIYGAPQAIVTISLLVLSFIVTVGSLILHQRHSVRYSRYLNLANDIASTFNQRNSHDDAESSSNLVDPCPNNSEDLFEHEKRNTLSTIKESTSDQSVRSTVTDIEDLGGDSFVENDDQSIPQSAMCPARFSCCDSQRSRCNTVMQYYEGESANIEYIEEEPESHDLQVLSHIVLLIFLLCSMFVGLALSVWTLIMEGMSGIYIEISFLDATLNFGQSIIVFAIFGLNTKEIFLPLLNFWTKLTFGMKKLTLPTWDDLEYDTKHVCEQFRTHHLENCRKELAKDKRWRLKVYKNVFSGKDFVNWLIEYGLARDRIEATNYGKRLVDGNVLMHINQVYHFYDRNLLYTLN</sequence>
<keyword evidence="2 5" id="KW-0812">Transmembrane</keyword>
<accession>A0A1W4X1N4</accession>
<dbReference type="PANTHER" id="PTHR22829:SF5">
    <property type="entry name" value="INTEGRAL MEMBRANE PROTEIN GPR155"/>
    <property type="match status" value="1"/>
</dbReference>
<comment type="subcellular location">
    <subcellularLocation>
        <location evidence="1">Membrane</location>
        <topology evidence="1">Multi-pass membrane protein</topology>
    </subcellularLocation>
</comment>
<dbReference type="InterPro" id="IPR000591">
    <property type="entry name" value="DEP_dom"/>
</dbReference>
<dbReference type="InterPro" id="IPR036388">
    <property type="entry name" value="WH-like_DNA-bd_sf"/>
</dbReference>
<evidence type="ECO:0000256" key="2">
    <source>
        <dbReference type="ARBA" id="ARBA00022692"/>
    </source>
</evidence>
<feature type="transmembrane region" description="Helical" evidence="5">
    <location>
        <begin position="135"/>
        <end position="157"/>
    </location>
</feature>
<dbReference type="InterPro" id="IPR037368">
    <property type="entry name" value="GPR155_DEP"/>
</dbReference>
<keyword evidence="7" id="KW-1185">Reference proteome</keyword>
<feature type="transmembrane region" description="Helical" evidence="5">
    <location>
        <begin position="73"/>
        <end position="95"/>
    </location>
</feature>